<comment type="caution">
    <text evidence="5">The sequence shown here is derived from an EMBL/GenBank/DDBJ whole genome shotgun (WGS) entry which is preliminary data.</text>
</comment>
<evidence type="ECO:0000256" key="2">
    <source>
        <dbReference type="ARBA" id="ARBA00023134"/>
    </source>
</evidence>
<keyword evidence="1 3" id="KW-0547">Nucleotide-binding</keyword>
<dbReference type="GO" id="GO:0046872">
    <property type="term" value="F:metal ion binding"/>
    <property type="evidence" value="ECO:0007669"/>
    <property type="project" value="UniProtKB-KW"/>
</dbReference>
<organism evidence="5 6">
    <name type="scientific">Phytophthora fragariaefolia</name>
    <dbReference type="NCBI Taxonomy" id="1490495"/>
    <lineage>
        <taxon>Eukaryota</taxon>
        <taxon>Sar</taxon>
        <taxon>Stramenopiles</taxon>
        <taxon>Oomycota</taxon>
        <taxon>Peronosporomycetes</taxon>
        <taxon>Peronosporales</taxon>
        <taxon>Peronosporaceae</taxon>
        <taxon>Phytophthora</taxon>
    </lineage>
</organism>
<feature type="binding site" evidence="4">
    <location>
        <position position="102"/>
    </location>
    <ligand>
        <name>Mg(2+)</name>
        <dbReference type="ChEBI" id="CHEBI:18420"/>
    </ligand>
</feature>
<dbReference type="Gene3D" id="3.40.50.300">
    <property type="entry name" value="P-loop containing nucleotide triphosphate hydrolases"/>
    <property type="match status" value="1"/>
</dbReference>
<dbReference type="InterPro" id="IPR006689">
    <property type="entry name" value="Small_GTPase_ARF/SAR"/>
</dbReference>
<evidence type="ECO:0000313" key="5">
    <source>
        <dbReference type="EMBL" id="GMF42952.1"/>
    </source>
</evidence>
<dbReference type="AlphaFoldDB" id="A0A9W6XN09"/>
<feature type="binding site" evidence="3">
    <location>
        <begin position="78"/>
        <end position="85"/>
    </location>
    <ligand>
        <name>GTP</name>
        <dbReference type="ChEBI" id="CHEBI:37565"/>
    </ligand>
</feature>
<sequence>MPAQSRRFVRIHAAISAISPRVVIAAAAAGDDGAAEYPQEGQGEGEGDPRAHAVRRWRSDLEGGRGLMRRVGMRCGRGLDNAGKTTILKKFMGQDITEISPTLGFDIQTLEYKE</sequence>
<evidence type="ECO:0000313" key="6">
    <source>
        <dbReference type="Proteomes" id="UP001165121"/>
    </source>
</evidence>
<accession>A0A9W6XN09</accession>
<gene>
    <name evidence="5" type="ORF">Pfra01_001428800</name>
</gene>
<dbReference type="EMBL" id="BSXT01001503">
    <property type="protein sequence ID" value="GMF42952.1"/>
    <property type="molecule type" value="Genomic_DNA"/>
</dbReference>
<evidence type="ECO:0000256" key="1">
    <source>
        <dbReference type="ARBA" id="ARBA00022741"/>
    </source>
</evidence>
<dbReference type="InterPro" id="IPR027417">
    <property type="entry name" value="P-loop_NTPase"/>
</dbReference>
<dbReference type="Pfam" id="PF00025">
    <property type="entry name" value="Arf"/>
    <property type="match status" value="1"/>
</dbReference>
<dbReference type="SUPFAM" id="SSF52540">
    <property type="entry name" value="P-loop containing nucleoside triphosphate hydrolases"/>
    <property type="match status" value="1"/>
</dbReference>
<proteinExistence type="predicted"/>
<dbReference type="Proteomes" id="UP001165121">
    <property type="component" value="Unassembled WGS sequence"/>
</dbReference>
<evidence type="ECO:0000256" key="4">
    <source>
        <dbReference type="PIRSR" id="PIRSR606689-2"/>
    </source>
</evidence>
<reference evidence="5" key="1">
    <citation type="submission" date="2023-04" db="EMBL/GenBank/DDBJ databases">
        <title>Phytophthora fragariaefolia NBRC 109709.</title>
        <authorList>
            <person name="Ichikawa N."/>
            <person name="Sato H."/>
            <person name="Tonouchi N."/>
        </authorList>
    </citation>
    <scope>NUCLEOTIDE SEQUENCE</scope>
    <source>
        <strain evidence="5">NBRC 109709</strain>
    </source>
</reference>
<dbReference type="GO" id="GO:0005525">
    <property type="term" value="F:GTP binding"/>
    <property type="evidence" value="ECO:0007669"/>
    <property type="project" value="UniProtKB-KW"/>
</dbReference>
<keyword evidence="4" id="KW-0460">Magnesium</keyword>
<keyword evidence="2 3" id="KW-0342">GTP-binding</keyword>
<name>A0A9W6XN09_9STRA</name>
<keyword evidence="4" id="KW-0479">Metal-binding</keyword>
<evidence type="ECO:0000256" key="3">
    <source>
        <dbReference type="PIRSR" id="PIRSR606689-1"/>
    </source>
</evidence>
<protein>
    <submittedName>
        <fullName evidence="5">Unnamed protein product</fullName>
    </submittedName>
</protein>
<dbReference type="OrthoDB" id="2011769at2759"/>
<dbReference type="GO" id="GO:0003924">
    <property type="term" value="F:GTPase activity"/>
    <property type="evidence" value="ECO:0007669"/>
    <property type="project" value="InterPro"/>
</dbReference>
<feature type="binding site" evidence="4">
    <location>
        <position position="85"/>
    </location>
    <ligand>
        <name>Mg(2+)</name>
        <dbReference type="ChEBI" id="CHEBI:18420"/>
    </ligand>
</feature>
<keyword evidence="6" id="KW-1185">Reference proteome</keyword>